<dbReference type="InterPro" id="IPR003615">
    <property type="entry name" value="HNH_nuc"/>
</dbReference>
<name>A0A9P6JSM0_9AGAR</name>
<comment type="caution">
    <text evidence="3">The sequence shown here is derived from an EMBL/GenBank/DDBJ whole genome shotgun (WGS) entry which is preliminary data.</text>
</comment>
<dbReference type="Proteomes" id="UP000807306">
    <property type="component" value="Unassembled WGS sequence"/>
</dbReference>
<organism evidence="3 4">
    <name type="scientific">Crepidotus variabilis</name>
    <dbReference type="NCBI Taxonomy" id="179855"/>
    <lineage>
        <taxon>Eukaryota</taxon>
        <taxon>Fungi</taxon>
        <taxon>Dikarya</taxon>
        <taxon>Basidiomycota</taxon>
        <taxon>Agaricomycotina</taxon>
        <taxon>Agaricomycetes</taxon>
        <taxon>Agaricomycetidae</taxon>
        <taxon>Agaricales</taxon>
        <taxon>Agaricineae</taxon>
        <taxon>Crepidotaceae</taxon>
        <taxon>Crepidotus</taxon>
    </lineage>
</organism>
<keyword evidence="4" id="KW-1185">Reference proteome</keyword>
<evidence type="ECO:0000259" key="2">
    <source>
        <dbReference type="Pfam" id="PF13391"/>
    </source>
</evidence>
<dbReference type="OrthoDB" id="2104739at2759"/>
<gene>
    <name evidence="3" type="ORF">CPB83DRAFT_762663</name>
</gene>
<protein>
    <recommendedName>
        <fullName evidence="2">HNH nuclease domain-containing protein</fullName>
    </recommendedName>
</protein>
<dbReference type="Pfam" id="PF13391">
    <property type="entry name" value="HNH_2"/>
    <property type="match status" value="1"/>
</dbReference>
<dbReference type="AlphaFoldDB" id="A0A9P6JSM0"/>
<sequence length="264" mass="29261">MFLVVRMNKCTTPDLSEPSSRPSFEDQNFSVSTDIKTSPKDHTSAKVAALFRDEYRCMITGAVDSTYLYSSPHVETMARDLANAPHTTTNLCHIFPPSANWELHPETSNNPRARFFIGLPLAFLCGSGQINACEELSGSNAYRLSNGLTMSSSLHSEFNKLRLWLEEIPPFSNRYRVCTIYPGIAALDSLPHPRTVTFTTQFGLDLPDPRYLKIHAAVCRVAHISGAAGYLDKQEQELGRRHVLAQDGSSAELPPNPKSSIGKF</sequence>
<evidence type="ECO:0000313" key="4">
    <source>
        <dbReference type="Proteomes" id="UP000807306"/>
    </source>
</evidence>
<evidence type="ECO:0000313" key="3">
    <source>
        <dbReference type="EMBL" id="KAF9530675.1"/>
    </source>
</evidence>
<reference evidence="3" key="1">
    <citation type="submission" date="2020-11" db="EMBL/GenBank/DDBJ databases">
        <authorList>
            <consortium name="DOE Joint Genome Institute"/>
            <person name="Ahrendt S."/>
            <person name="Riley R."/>
            <person name="Andreopoulos W."/>
            <person name="Labutti K."/>
            <person name="Pangilinan J."/>
            <person name="Ruiz-Duenas F.J."/>
            <person name="Barrasa J.M."/>
            <person name="Sanchez-Garcia M."/>
            <person name="Camarero S."/>
            <person name="Miyauchi S."/>
            <person name="Serrano A."/>
            <person name="Linde D."/>
            <person name="Babiker R."/>
            <person name="Drula E."/>
            <person name="Ayuso-Fernandez I."/>
            <person name="Pacheco R."/>
            <person name="Padilla G."/>
            <person name="Ferreira P."/>
            <person name="Barriuso J."/>
            <person name="Kellner H."/>
            <person name="Castanera R."/>
            <person name="Alfaro M."/>
            <person name="Ramirez L."/>
            <person name="Pisabarro A.G."/>
            <person name="Kuo A."/>
            <person name="Tritt A."/>
            <person name="Lipzen A."/>
            <person name="He G."/>
            <person name="Yan M."/>
            <person name="Ng V."/>
            <person name="Cullen D."/>
            <person name="Martin F."/>
            <person name="Rosso M.-N."/>
            <person name="Henrissat B."/>
            <person name="Hibbett D."/>
            <person name="Martinez A.T."/>
            <person name="Grigoriev I.V."/>
        </authorList>
    </citation>
    <scope>NUCLEOTIDE SEQUENCE</scope>
    <source>
        <strain evidence="3">CBS 506.95</strain>
    </source>
</reference>
<feature type="region of interest" description="Disordered" evidence="1">
    <location>
        <begin position="245"/>
        <end position="264"/>
    </location>
</feature>
<accession>A0A9P6JSM0</accession>
<proteinExistence type="predicted"/>
<dbReference type="EMBL" id="MU157838">
    <property type="protein sequence ID" value="KAF9530675.1"/>
    <property type="molecule type" value="Genomic_DNA"/>
</dbReference>
<evidence type="ECO:0000256" key="1">
    <source>
        <dbReference type="SAM" id="MobiDB-lite"/>
    </source>
</evidence>
<feature type="domain" description="HNH nuclease" evidence="2">
    <location>
        <begin position="57"/>
        <end position="162"/>
    </location>
</feature>